<organism evidence="17 18">
    <name type="scientific">Comamonas sediminis</name>
    <dbReference type="NCBI Taxonomy" id="1783360"/>
    <lineage>
        <taxon>Bacteria</taxon>
        <taxon>Pseudomonadati</taxon>
        <taxon>Pseudomonadota</taxon>
        <taxon>Betaproteobacteria</taxon>
        <taxon>Burkholderiales</taxon>
        <taxon>Comamonadaceae</taxon>
        <taxon>Comamonas</taxon>
    </lineage>
</organism>
<name>A0ABV4B9G6_9BURK</name>
<evidence type="ECO:0000256" key="5">
    <source>
        <dbReference type="ARBA" id="ARBA00022692"/>
    </source>
</evidence>
<dbReference type="PANTHER" id="PTHR30069:SF53">
    <property type="entry name" value="COLICIN I RECEPTOR-RELATED"/>
    <property type="match status" value="1"/>
</dbReference>
<keyword evidence="18" id="KW-1185">Reference proteome</keyword>
<proteinExistence type="inferred from homology"/>
<evidence type="ECO:0000256" key="9">
    <source>
        <dbReference type="ARBA" id="ARBA00023136"/>
    </source>
</evidence>
<comment type="similarity">
    <text evidence="2 12 14">Belongs to the TonB-dependent receptor family.</text>
</comment>
<keyword evidence="6" id="KW-0732">Signal</keyword>
<dbReference type="SUPFAM" id="SSF56935">
    <property type="entry name" value="Porins"/>
    <property type="match status" value="1"/>
</dbReference>
<evidence type="ECO:0000313" key="18">
    <source>
        <dbReference type="Proteomes" id="UP001562178"/>
    </source>
</evidence>
<evidence type="ECO:0000256" key="1">
    <source>
        <dbReference type="ARBA" id="ARBA00004571"/>
    </source>
</evidence>
<dbReference type="InterPro" id="IPR037066">
    <property type="entry name" value="Plug_dom_sf"/>
</dbReference>
<keyword evidence="3 12" id="KW-0813">Transport</keyword>
<evidence type="ECO:0000259" key="15">
    <source>
        <dbReference type="Pfam" id="PF00593"/>
    </source>
</evidence>
<accession>A0ABV4B9G6</accession>
<dbReference type="InterPro" id="IPR039426">
    <property type="entry name" value="TonB-dep_rcpt-like"/>
</dbReference>
<keyword evidence="11 12" id="KW-0998">Cell outer membrane</keyword>
<evidence type="ECO:0000256" key="14">
    <source>
        <dbReference type="RuleBase" id="RU003357"/>
    </source>
</evidence>
<dbReference type="Pfam" id="PF07715">
    <property type="entry name" value="Plug"/>
    <property type="match status" value="1"/>
</dbReference>
<evidence type="ECO:0000256" key="10">
    <source>
        <dbReference type="ARBA" id="ARBA00023170"/>
    </source>
</evidence>
<evidence type="ECO:0000256" key="4">
    <source>
        <dbReference type="ARBA" id="ARBA00022452"/>
    </source>
</evidence>
<comment type="subcellular location">
    <subcellularLocation>
        <location evidence="1 12">Cell outer membrane</location>
        <topology evidence="1 12">Multi-pass membrane protein</topology>
    </subcellularLocation>
</comment>
<evidence type="ECO:0000256" key="2">
    <source>
        <dbReference type="ARBA" id="ARBA00009810"/>
    </source>
</evidence>
<keyword evidence="5 12" id="KW-0812">Transmembrane</keyword>
<dbReference type="InterPro" id="IPR000531">
    <property type="entry name" value="Beta-barrel_TonB"/>
</dbReference>
<dbReference type="Proteomes" id="UP001562178">
    <property type="component" value="Unassembled WGS sequence"/>
</dbReference>
<keyword evidence="4 12" id="KW-1134">Transmembrane beta strand</keyword>
<keyword evidence="7" id="KW-0406">Ion transport</keyword>
<sequence length="687" mass="75509">MSSSATLAAGRAPARPLRLDFHRLPSAPQRHALRAIAGVVAGMLVHGAAAAQAADATDATDAAEQVASDKTLGTVVVTAAGFEQEVTQAPASITVIPREKLEQGAYSNLHDALRDVPGVIMTPSDNNSNDISLRGMGANYTLILVDGKRMSTRETQTNGSTGTDQSWVPPLEAIERIEVVRGPMSSLYGSDAMGGVVNIITRKVAKQWHGSLRADATLQERPASGNAYQSNFYLSGPIKEEMLGISLYGNYSKRDEDRIYQGYNDSDTQALNARIALTPNKDHDIIAELGAARQHFISTPGKTLLETGALSDRKFERENYSLQHKGRWGWASSDTYVQHEKTRNISREMTVKNTVANSSWVIPVGDAHIVSTGLYYNQQDLTDTTTNTLPGSNRTTADRTQYAWFAEDEWRLREDFALTSGLRFDHDSKGGSQWSPRLYGVWNLNPRWTVKGGVSTGFRAPSLRQTLGDWGQASRGGNIYGNPDLKPEKSLSKEVGVLYNDGAGLSAGLTVFDNDFRDKITRIACPECGPLNSSGNTPTTNINIDKAVTRGIEATLTMPLARSLDLNSSYTFTRSEQKSGEFAGQPLSQLPRHMLNVALDWKPSDRWNGWTKLSYRGKESQPTGGRSARTWVAGSYAMFDVGGSFHYNKNTTFFAGIYNLFDKDVYYEDYATVQDGRRYWVGMNLKF</sequence>
<evidence type="ECO:0000256" key="6">
    <source>
        <dbReference type="ARBA" id="ARBA00022729"/>
    </source>
</evidence>
<dbReference type="Pfam" id="PF00593">
    <property type="entry name" value="TonB_dep_Rec_b-barrel"/>
    <property type="match status" value="1"/>
</dbReference>
<feature type="domain" description="TonB-dependent receptor plug" evidence="16">
    <location>
        <begin position="87"/>
        <end position="196"/>
    </location>
</feature>
<dbReference type="InterPro" id="IPR036942">
    <property type="entry name" value="Beta-barrel_TonB_sf"/>
</dbReference>
<evidence type="ECO:0000313" key="17">
    <source>
        <dbReference type="EMBL" id="MEY2253938.1"/>
    </source>
</evidence>
<evidence type="ECO:0000256" key="8">
    <source>
        <dbReference type="ARBA" id="ARBA00023077"/>
    </source>
</evidence>
<dbReference type="PROSITE" id="PS01156">
    <property type="entry name" value="TONB_DEPENDENT_REC_2"/>
    <property type="match status" value="1"/>
</dbReference>
<dbReference type="InterPro" id="IPR012910">
    <property type="entry name" value="Plug_dom"/>
</dbReference>
<evidence type="ECO:0000256" key="12">
    <source>
        <dbReference type="PROSITE-ProRule" id="PRU01360"/>
    </source>
</evidence>
<comment type="caution">
    <text evidence="17">The sequence shown here is derived from an EMBL/GenBank/DDBJ whole genome shotgun (WGS) entry which is preliminary data.</text>
</comment>
<protein>
    <submittedName>
        <fullName evidence="17">Ligand-gated channel protein</fullName>
    </submittedName>
</protein>
<feature type="short sequence motif" description="TonB C-terminal box" evidence="13">
    <location>
        <begin position="670"/>
        <end position="687"/>
    </location>
</feature>
<evidence type="ECO:0000256" key="3">
    <source>
        <dbReference type="ARBA" id="ARBA00022448"/>
    </source>
</evidence>
<dbReference type="PANTHER" id="PTHR30069">
    <property type="entry name" value="TONB-DEPENDENT OUTER MEMBRANE RECEPTOR"/>
    <property type="match status" value="1"/>
</dbReference>
<evidence type="ECO:0000256" key="13">
    <source>
        <dbReference type="PROSITE-ProRule" id="PRU10144"/>
    </source>
</evidence>
<keyword evidence="8 14" id="KW-0798">TonB box</keyword>
<reference evidence="17 18" key="1">
    <citation type="journal article" date="2016" name="Int. J. Syst. Evol. Microbiol.">
        <title>Description of Comamonas sediminis sp. nov., isolated from lagoon sediments.</title>
        <authorList>
            <person name="Subhash Y."/>
            <person name="Bang J.J."/>
            <person name="You T.H."/>
            <person name="Lee S.S."/>
        </authorList>
    </citation>
    <scope>NUCLEOTIDE SEQUENCE [LARGE SCALE GENOMIC DNA]</scope>
    <source>
        <strain evidence="17 18">JCM 31169</strain>
    </source>
</reference>
<dbReference type="EMBL" id="JBGBDC010000013">
    <property type="protein sequence ID" value="MEY2253938.1"/>
    <property type="molecule type" value="Genomic_DNA"/>
</dbReference>
<keyword evidence="10" id="KW-0675">Receptor</keyword>
<evidence type="ECO:0000256" key="11">
    <source>
        <dbReference type="ARBA" id="ARBA00023237"/>
    </source>
</evidence>
<gene>
    <name evidence="17" type="ORF">AB7A72_23180</name>
</gene>
<feature type="domain" description="TonB-dependent receptor-like beta-barrel" evidence="15">
    <location>
        <begin position="242"/>
        <end position="660"/>
    </location>
</feature>
<dbReference type="NCBIfam" id="NF010010">
    <property type="entry name" value="PRK13483.1"/>
    <property type="match status" value="1"/>
</dbReference>
<dbReference type="RefSeq" id="WP_369461286.1">
    <property type="nucleotide sequence ID" value="NZ_JBGBDC010000013.1"/>
</dbReference>
<evidence type="ECO:0000259" key="16">
    <source>
        <dbReference type="Pfam" id="PF07715"/>
    </source>
</evidence>
<evidence type="ECO:0000256" key="7">
    <source>
        <dbReference type="ARBA" id="ARBA00023065"/>
    </source>
</evidence>
<dbReference type="CDD" id="cd01347">
    <property type="entry name" value="ligand_gated_channel"/>
    <property type="match status" value="1"/>
</dbReference>
<dbReference type="Gene3D" id="2.170.130.10">
    <property type="entry name" value="TonB-dependent receptor, plug domain"/>
    <property type="match status" value="1"/>
</dbReference>
<dbReference type="PROSITE" id="PS52016">
    <property type="entry name" value="TONB_DEPENDENT_REC_3"/>
    <property type="match status" value="1"/>
</dbReference>
<dbReference type="Gene3D" id="2.40.170.20">
    <property type="entry name" value="TonB-dependent receptor, beta-barrel domain"/>
    <property type="match status" value="1"/>
</dbReference>
<dbReference type="InterPro" id="IPR010917">
    <property type="entry name" value="TonB_rcpt_CS"/>
</dbReference>
<keyword evidence="9 12" id="KW-0472">Membrane</keyword>